<name>A5B162_VITVI</name>
<evidence type="ECO:0000313" key="1">
    <source>
        <dbReference type="EMBL" id="CAN63043.1"/>
    </source>
</evidence>
<proteinExistence type="predicted"/>
<sequence length="55" mass="6505">WVSSCLTILGGKLFLLRKKKKKVPLDICKDNLEQNREITLQDALLFILKFKHNHR</sequence>
<dbReference type="AlphaFoldDB" id="A5B162"/>
<accession>A5B162</accession>
<organism evidence="1">
    <name type="scientific">Vitis vinifera</name>
    <name type="common">Grape</name>
    <dbReference type="NCBI Taxonomy" id="29760"/>
    <lineage>
        <taxon>Eukaryota</taxon>
        <taxon>Viridiplantae</taxon>
        <taxon>Streptophyta</taxon>
        <taxon>Embryophyta</taxon>
        <taxon>Tracheophyta</taxon>
        <taxon>Spermatophyta</taxon>
        <taxon>Magnoliopsida</taxon>
        <taxon>eudicotyledons</taxon>
        <taxon>Gunneridae</taxon>
        <taxon>Pentapetalae</taxon>
        <taxon>rosids</taxon>
        <taxon>Vitales</taxon>
        <taxon>Vitaceae</taxon>
        <taxon>Viteae</taxon>
        <taxon>Vitis</taxon>
    </lineage>
</organism>
<dbReference type="EMBL" id="AM443026">
    <property type="protein sequence ID" value="CAN63043.1"/>
    <property type="molecule type" value="Genomic_DNA"/>
</dbReference>
<protein>
    <submittedName>
        <fullName evidence="1">Uncharacterized protein</fullName>
    </submittedName>
</protein>
<reference evidence="1" key="1">
    <citation type="journal article" date="2007" name="PLoS ONE">
        <title>The first genome sequence of an elite grapevine cultivar (Pinot noir Vitis vinifera L.): coping with a highly heterozygous genome.</title>
        <authorList>
            <person name="Velasco R."/>
            <person name="Zharkikh A."/>
            <person name="Troggio M."/>
            <person name="Cartwright D.A."/>
            <person name="Cestaro A."/>
            <person name="Pruss D."/>
            <person name="Pindo M."/>
            <person name="FitzGerald L.M."/>
            <person name="Vezzulli S."/>
            <person name="Reid J."/>
            <person name="Malacarne G."/>
            <person name="Iliev D."/>
            <person name="Coppola G."/>
            <person name="Wardell B."/>
            <person name="Micheletti D."/>
            <person name="Macalma T."/>
            <person name="Facci M."/>
            <person name="Mitchell J.T."/>
            <person name="Perazzolli M."/>
            <person name="Eldredge G."/>
            <person name="Gatto P."/>
            <person name="Oyzerski R."/>
            <person name="Moretto M."/>
            <person name="Gutin N."/>
            <person name="Stefanini M."/>
            <person name="Chen Y."/>
            <person name="Segala C."/>
            <person name="Davenport C."/>
            <person name="Dematte L."/>
            <person name="Mraz A."/>
            <person name="Battilana J."/>
            <person name="Stormo K."/>
            <person name="Costa F."/>
            <person name="Tao Q."/>
            <person name="Si-Ammour A."/>
            <person name="Harkins T."/>
            <person name="Lackey A."/>
            <person name="Perbost C."/>
            <person name="Taillon B."/>
            <person name="Stella A."/>
            <person name="Solovyev V."/>
            <person name="Fawcett J.A."/>
            <person name="Sterck L."/>
            <person name="Vandepoele K."/>
            <person name="Grando S.M."/>
            <person name="Toppo S."/>
            <person name="Moser C."/>
            <person name="Lanchbury J."/>
            <person name="Bogden R."/>
            <person name="Skolnick M."/>
            <person name="Sgaramella V."/>
            <person name="Bhatnagar S.K."/>
            <person name="Fontana P."/>
            <person name="Gutin A."/>
            <person name="Van de Peer Y."/>
            <person name="Salamini F."/>
            <person name="Viola R."/>
        </authorList>
    </citation>
    <scope>NUCLEOTIDE SEQUENCE</scope>
</reference>
<feature type="non-terminal residue" evidence="1">
    <location>
        <position position="1"/>
    </location>
</feature>
<gene>
    <name evidence="1" type="ORF">VITISV_040747</name>
</gene>